<organism evidence="1 2">
    <name type="scientific">Streptomyces canus</name>
    <dbReference type="NCBI Taxonomy" id="58343"/>
    <lineage>
        <taxon>Bacteria</taxon>
        <taxon>Bacillati</taxon>
        <taxon>Actinomycetota</taxon>
        <taxon>Actinomycetes</taxon>
        <taxon>Kitasatosporales</taxon>
        <taxon>Streptomycetaceae</taxon>
        <taxon>Streptomyces</taxon>
        <taxon>Streptomyces aurantiacus group</taxon>
    </lineage>
</organism>
<reference evidence="1 2" key="1">
    <citation type="submission" date="2015-10" db="EMBL/GenBank/DDBJ databases">
        <title>Draft genome sequence of Streptomyces canus DSM 40017, type strain for the species Streptomyces canus.</title>
        <authorList>
            <person name="Ruckert C."/>
            <person name="Winkler A."/>
            <person name="Kalinowski J."/>
            <person name="Kampfer P."/>
            <person name="Glaeser S."/>
        </authorList>
    </citation>
    <scope>NUCLEOTIDE SEQUENCE [LARGE SCALE GENOMIC DNA]</scope>
    <source>
        <strain evidence="1 2">DSM 40017</strain>
    </source>
</reference>
<dbReference type="RefSeq" id="WP_059210678.1">
    <property type="nucleotide sequence ID" value="NZ_KQ948674.1"/>
</dbReference>
<proteinExistence type="predicted"/>
<comment type="caution">
    <text evidence="1">The sequence shown here is derived from an EMBL/GenBank/DDBJ whole genome shotgun (WGS) entry which is preliminary data.</text>
</comment>
<dbReference type="Proteomes" id="UP000053669">
    <property type="component" value="Unassembled WGS sequence"/>
</dbReference>
<name>A0A124HVM7_9ACTN</name>
<sequence length="952" mass="103345">MGEAVGGKSPVAQWEAIDDAHSLSTPPDRIAPPLVTTAPLQLNIHELGWDNFEKLVTEIVRKVEGREARRHGRPGQSQEGIDIVGFHPDAPTRVYQAKNYARFTAGVLQRAVEKYASGSRPYDARELVIATSDDTSDTELLRVLSELRKKHADLSIDLWGRQELSDMLYDHPRTVTKFFGPASADAFCRPAASTGQTPEALEQLAAAGMERMVARWIAAGTEPATAVKCAQDPSLGDPHQRWNDIPPTGLTVIEGDFGSGKSLAVERLHAADIAAARKDPAAPIPVFLSARDVRADLGRAVREAAALVGTPAARPVRAVLDGLDEPGPERSEDLLAQARALTAMHPTWSIIASARPGLRLTDKEQRICEPLSPEAVDALVERLGGHPGALDGVSAEVRQALRRPLFTVIGAALQREDRRLPGRPLAFLEALAERGIRLSGRPESHARRLLTRLAAATVAGGGRAAAAQLGDTGDTDTVLATRLVVLRGRTLQFALPVLEQYFAGQAVLAGLLPDTVLTDPHLTALWRGGLALAIAAGDWDQGTDLVERLAARQPGAAAWIVHHAVPGHSDLTDDAGTTAPFLPDTEVTRRMQQALDTWTARLAPASRLLYGPYQGPLTIDARLDGGRLSAHLLRRDGDDTPALRIPAEHRWIEADRRHRPLQGWHGPVAADHGAWPWHWALDVIADRLTGLCSFQEFALPDSRPHTAERLWLTAKTLLDRHNHDHAPLPADDVLTAIRSALGKHPNAVRIGYNNRLRTNPAELRHLQHTLEQGTGMSSDGMLHRPYAEPDADEGMWIWGDYSPQQLHRLAQQVLTAAFEIYTALVTTWFPTLHDTLGLTARPIRIAGSLYTHGADETPALVLRLATRAPGADPVDLRLYAGGNSGINPDDLLPVPEEPTTATGWARPRTTDAPISHPELYGDTPAIDYAYLWLQDDLARLHLAKAPQSPGGL</sequence>
<dbReference type="STRING" id="58343.AQJ46_42345"/>
<protein>
    <recommendedName>
        <fullName evidence="3">Restriction endonuclease type IV Mrr domain-containing protein</fullName>
    </recommendedName>
</protein>
<gene>
    <name evidence="1" type="ORF">AQJ46_42345</name>
</gene>
<dbReference type="EMBL" id="LMWU01000055">
    <property type="protein sequence ID" value="KUN58916.1"/>
    <property type="molecule type" value="Genomic_DNA"/>
</dbReference>
<evidence type="ECO:0008006" key="3">
    <source>
        <dbReference type="Google" id="ProtNLM"/>
    </source>
</evidence>
<accession>A0A124HVM7</accession>
<evidence type="ECO:0000313" key="2">
    <source>
        <dbReference type="Proteomes" id="UP000053669"/>
    </source>
</evidence>
<dbReference type="AlphaFoldDB" id="A0A124HVM7"/>
<evidence type="ECO:0000313" key="1">
    <source>
        <dbReference type="EMBL" id="KUN58916.1"/>
    </source>
</evidence>